<evidence type="ECO:0000256" key="1">
    <source>
        <dbReference type="ARBA" id="ARBA00005432"/>
    </source>
</evidence>
<dbReference type="GO" id="GO:0005783">
    <property type="term" value="C:endoplasmic reticulum"/>
    <property type="evidence" value="ECO:0007669"/>
    <property type="project" value="TreeGrafter"/>
</dbReference>
<dbReference type="OMA" id="TIVIRFG"/>
<organism evidence="5">
    <name type="scientific">Micromonas pusilla (strain CCMP1545)</name>
    <name type="common">Picoplanktonic green alga</name>
    <dbReference type="NCBI Taxonomy" id="564608"/>
    <lineage>
        <taxon>Eukaryota</taxon>
        <taxon>Viridiplantae</taxon>
        <taxon>Chlorophyta</taxon>
        <taxon>Mamiellophyceae</taxon>
        <taxon>Mamiellales</taxon>
        <taxon>Mamiellaceae</taxon>
        <taxon>Micromonas</taxon>
    </lineage>
</organism>
<accession>C1N5E3</accession>
<dbReference type="GeneID" id="9688981"/>
<dbReference type="NCBIfam" id="TIGR00055">
    <property type="entry name" value="uppS"/>
    <property type="match status" value="1"/>
</dbReference>
<keyword evidence="2 3" id="KW-0808">Transferase</keyword>
<protein>
    <recommendedName>
        <fullName evidence="3">Alkyl transferase</fullName>
        <ecNumber evidence="3">2.5.1.-</ecNumber>
    </recommendedName>
</protein>
<dbReference type="Pfam" id="PF01255">
    <property type="entry name" value="Prenyltransf"/>
    <property type="match status" value="1"/>
</dbReference>
<feature type="non-terminal residue" evidence="4">
    <location>
        <position position="222"/>
    </location>
</feature>
<proteinExistence type="inferred from homology"/>
<dbReference type="GO" id="GO:0016094">
    <property type="term" value="P:polyprenol biosynthetic process"/>
    <property type="evidence" value="ECO:0007669"/>
    <property type="project" value="TreeGrafter"/>
</dbReference>
<dbReference type="SUPFAM" id="SSF64005">
    <property type="entry name" value="Undecaprenyl diphosphate synthase"/>
    <property type="match status" value="1"/>
</dbReference>
<dbReference type="eggNOG" id="KOG1602">
    <property type="taxonomic scope" value="Eukaryota"/>
</dbReference>
<gene>
    <name evidence="4" type="ORF">MICPUCDRAFT_5590</name>
</gene>
<keyword evidence="5" id="KW-1185">Reference proteome</keyword>
<evidence type="ECO:0000313" key="4">
    <source>
        <dbReference type="EMBL" id="EEH52480.1"/>
    </source>
</evidence>
<feature type="non-terminal residue" evidence="4">
    <location>
        <position position="1"/>
    </location>
</feature>
<dbReference type="EC" id="2.5.1.-" evidence="3"/>
<dbReference type="KEGG" id="mpp:MICPUCDRAFT_5590"/>
<name>C1N5E3_MICPC</name>
<dbReference type="GO" id="GO:0045547">
    <property type="term" value="F:ditrans,polycis-polyprenyl diphosphate synthase [(2E,6E)-farnesyl diphosphate specific] activity"/>
    <property type="evidence" value="ECO:0007669"/>
    <property type="project" value="TreeGrafter"/>
</dbReference>
<dbReference type="InterPro" id="IPR036424">
    <property type="entry name" value="UPP_synth-like_sf"/>
</dbReference>
<reference evidence="4 5" key="1">
    <citation type="journal article" date="2009" name="Science">
        <title>Green evolution and dynamic adaptations revealed by genomes of the marine picoeukaryotes Micromonas.</title>
        <authorList>
            <person name="Worden A.Z."/>
            <person name="Lee J.H."/>
            <person name="Mock T."/>
            <person name="Rouze P."/>
            <person name="Simmons M.P."/>
            <person name="Aerts A.L."/>
            <person name="Allen A.E."/>
            <person name="Cuvelier M.L."/>
            <person name="Derelle E."/>
            <person name="Everett M.V."/>
            <person name="Foulon E."/>
            <person name="Grimwood J."/>
            <person name="Gundlach H."/>
            <person name="Henrissat B."/>
            <person name="Napoli C."/>
            <person name="McDonald S.M."/>
            <person name="Parker M.S."/>
            <person name="Rombauts S."/>
            <person name="Salamov A."/>
            <person name="Von Dassow P."/>
            <person name="Badger J.H."/>
            <person name="Coutinho P.M."/>
            <person name="Demir E."/>
            <person name="Dubchak I."/>
            <person name="Gentemann C."/>
            <person name="Eikrem W."/>
            <person name="Gready J.E."/>
            <person name="John U."/>
            <person name="Lanier W."/>
            <person name="Lindquist E.A."/>
            <person name="Lucas S."/>
            <person name="Mayer K.F."/>
            <person name="Moreau H."/>
            <person name="Not F."/>
            <person name="Otillar R."/>
            <person name="Panaud O."/>
            <person name="Pangilinan J."/>
            <person name="Paulsen I."/>
            <person name="Piegu B."/>
            <person name="Poliakov A."/>
            <person name="Robbens S."/>
            <person name="Schmutz J."/>
            <person name="Toulza E."/>
            <person name="Wyss T."/>
            <person name="Zelensky A."/>
            <person name="Zhou K."/>
            <person name="Armbrust E.V."/>
            <person name="Bhattacharya D."/>
            <person name="Goodenough U.W."/>
            <person name="Van de Peer Y."/>
            <person name="Grigoriev I.V."/>
        </authorList>
    </citation>
    <scope>NUCLEOTIDE SEQUENCE [LARGE SCALE GENOMIC DNA]</scope>
    <source>
        <strain evidence="4 5">CCMP1545</strain>
    </source>
</reference>
<dbReference type="OrthoDB" id="4173905at2759"/>
<evidence type="ECO:0000313" key="5">
    <source>
        <dbReference type="Proteomes" id="UP000001876"/>
    </source>
</evidence>
<evidence type="ECO:0000256" key="2">
    <source>
        <dbReference type="ARBA" id="ARBA00022679"/>
    </source>
</evidence>
<dbReference type="STRING" id="564608.C1N5E3"/>
<dbReference type="InterPro" id="IPR001441">
    <property type="entry name" value="UPP_synth-like"/>
</dbReference>
<dbReference type="CDD" id="cd00475">
    <property type="entry name" value="Cis_IPPS"/>
    <property type="match status" value="1"/>
</dbReference>
<sequence>ALRSRGPIPEHVAIVMDGNRRFAASRSLPTGVGHSAGADKLVDVMRWCHLLGVRVLSVYAFSSENFARPRDELDALFSLAETRFDDLATHPAVTERRVRVRVLGDLASLPKGVRDAAERVTAATAAHDGPRLDVYFAYTGRGDVVGATLERCMRGGACAEDGTSTTVAVDLLVRTSGETRLSDFTLWGIRRVLKHAVLCFADVLWPDFSFADMCHAVWTYQK</sequence>
<dbReference type="Proteomes" id="UP000001876">
    <property type="component" value="Unassembled WGS sequence"/>
</dbReference>
<comment type="similarity">
    <text evidence="1 3">Belongs to the UPP synthase family.</text>
</comment>
<evidence type="ECO:0000256" key="3">
    <source>
        <dbReference type="RuleBase" id="RU363018"/>
    </source>
</evidence>
<dbReference type="Gene3D" id="3.40.1180.10">
    <property type="entry name" value="Decaprenyl diphosphate synthase-like"/>
    <property type="match status" value="1"/>
</dbReference>
<dbReference type="AlphaFoldDB" id="C1N5E3"/>
<dbReference type="PANTHER" id="PTHR10291:SF43">
    <property type="entry name" value="DEHYDRODOLICHYL DIPHOSPHATE SYNTHASE COMPLEX SUBUNIT DHDDS"/>
    <property type="match status" value="1"/>
</dbReference>
<dbReference type="RefSeq" id="XP_003063344.1">
    <property type="nucleotide sequence ID" value="XM_003063298.1"/>
</dbReference>
<dbReference type="PANTHER" id="PTHR10291">
    <property type="entry name" value="DEHYDRODOLICHYL DIPHOSPHATE SYNTHASE FAMILY MEMBER"/>
    <property type="match status" value="1"/>
</dbReference>
<dbReference type="EMBL" id="GG663748">
    <property type="protein sequence ID" value="EEH52480.1"/>
    <property type="molecule type" value="Genomic_DNA"/>
</dbReference>